<dbReference type="EC" id="2.7.7.1" evidence="1"/>
<comment type="caution">
    <text evidence="1">The sequence shown here is derived from an EMBL/GenBank/DDBJ whole genome shotgun (WGS) entry which is preliminary data.</text>
</comment>
<sequence length="169" mass="19570">MRALFPGRFQPFHLGHLNVVRWASQKFDEVIILVGSASESHTFYNPFTAGERIEMIFNSVKDEISKVFIVPLMESFENKNWIHEVELIVPRFDVVISGNPLVIAGSKEYRVIPPPQFNREKYNSTLIRSLMLKGGDWRELVPQQVYEYIKAIGGEERIMEIARTDKVED</sequence>
<evidence type="ECO:0000313" key="1">
    <source>
        <dbReference type="EMBL" id="MEW9491847.1"/>
    </source>
</evidence>
<proteinExistence type="predicted"/>
<dbReference type="Proteomes" id="UP000053480">
    <property type="component" value="Unassembled WGS sequence"/>
</dbReference>
<accession>A0ACC6TPP2</accession>
<name>A0ACC6TPP2_9CREN</name>
<reference evidence="1" key="1">
    <citation type="submission" date="2024-07" db="EMBL/GenBank/DDBJ databases">
        <title>Metagenome and Metagenome-Assembled Genomes of Archaea from a hot spring from the geothermal field of Los Azufres, Mexico.</title>
        <authorList>
            <person name="Marin-Paredes R."/>
            <person name="Martinez-Romero E."/>
            <person name="Servin-Garciduenas L.E."/>
        </authorList>
    </citation>
    <scope>NUCLEOTIDE SEQUENCE</scope>
    <source>
        <strain evidence="1">AZ1-454</strain>
    </source>
</reference>
<gene>
    <name evidence="1" type="ORF">TQ35_0006565</name>
</gene>
<dbReference type="EMBL" id="JZWS03000008">
    <property type="protein sequence ID" value="MEW9491847.1"/>
    <property type="molecule type" value="Genomic_DNA"/>
</dbReference>
<keyword evidence="1" id="KW-0548">Nucleotidyltransferase</keyword>
<evidence type="ECO:0000313" key="2">
    <source>
        <dbReference type="Proteomes" id="UP000053480"/>
    </source>
</evidence>
<organism evidence="1 2">
    <name type="scientific">Candidatus Aramenus sulfurataquae</name>
    <dbReference type="NCBI Taxonomy" id="1326980"/>
    <lineage>
        <taxon>Archaea</taxon>
        <taxon>Thermoproteota</taxon>
        <taxon>Thermoprotei</taxon>
        <taxon>Sulfolobales</taxon>
        <taxon>Sulfolobaceae</taxon>
        <taxon>Candidatus Aramenus</taxon>
    </lineage>
</organism>
<protein>
    <submittedName>
        <fullName evidence="1">Nicotinamide-nucleotide adenylyltransferase</fullName>
        <ecNumber evidence="1">2.7.7.1</ecNumber>
    </submittedName>
</protein>
<keyword evidence="1" id="KW-0808">Transferase</keyword>